<protein>
    <submittedName>
        <fullName evidence="2">Uncharacterized protein</fullName>
    </submittedName>
</protein>
<feature type="non-terminal residue" evidence="2">
    <location>
        <position position="282"/>
    </location>
</feature>
<evidence type="ECO:0000313" key="3">
    <source>
        <dbReference type="Proteomes" id="UP000008311"/>
    </source>
</evidence>
<accession>B9TAD3</accession>
<dbReference type="Proteomes" id="UP000008311">
    <property type="component" value="Unassembled WGS sequence"/>
</dbReference>
<evidence type="ECO:0000313" key="2">
    <source>
        <dbReference type="EMBL" id="EEF27181.1"/>
    </source>
</evidence>
<reference evidence="3" key="1">
    <citation type="journal article" date="2010" name="Nat. Biotechnol.">
        <title>Draft genome sequence of the oilseed species Ricinus communis.</title>
        <authorList>
            <person name="Chan A.P."/>
            <person name="Crabtree J."/>
            <person name="Zhao Q."/>
            <person name="Lorenzi H."/>
            <person name="Orvis J."/>
            <person name="Puiu D."/>
            <person name="Melake-Berhan A."/>
            <person name="Jones K.M."/>
            <person name="Redman J."/>
            <person name="Chen G."/>
            <person name="Cahoon E.B."/>
            <person name="Gedil M."/>
            <person name="Stanke M."/>
            <person name="Haas B.J."/>
            <person name="Wortman J.R."/>
            <person name="Fraser-Liggett C.M."/>
            <person name="Ravel J."/>
            <person name="Rabinowicz P.D."/>
        </authorList>
    </citation>
    <scope>NUCLEOTIDE SEQUENCE [LARGE SCALE GENOMIC DNA]</scope>
    <source>
        <strain evidence="3">cv. Hale</strain>
    </source>
</reference>
<organism evidence="2 3">
    <name type="scientific">Ricinus communis</name>
    <name type="common">Castor bean</name>
    <dbReference type="NCBI Taxonomy" id="3988"/>
    <lineage>
        <taxon>Eukaryota</taxon>
        <taxon>Viridiplantae</taxon>
        <taxon>Streptophyta</taxon>
        <taxon>Embryophyta</taxon>
        <taxon>Tracheophyta</taxon>
        <taxon>Spermatophyta</taxon>
        <taxon>Magnoliopsida</taxon>
        <taxon>eudicotyledons</taxon>
        <taxon>Gunneridae</taxon>
        <taxon>Pentapetalae</taxon>
        <taxon>rosids</taxon>
        <taxon>fabids</taxon>
        <taxon>Malpighiales</taxon>
        <taxon>Euphorbiaceae</taxon>
        <taxon>Acalyphoideae</taxon>
        <taxon>Acalypheae</taxon>
        <taxon>Ricinus</taxon>
    </lineage>
</organism>
<feature type="region of interest" description="Disordered" evidence="1">
    <location>
        <begin position="262"/>
        <end position="282"/>
    </location>
</feature>
<proteinExistence type="predicted"/>
<gene>
    <name evidence="2" type="ORF">RCOM_0141900</name>
</gene>
<dbReference type="eggNOG" id="ENOG502QW8M">
    <property type="taxonomic scope" value="Eukaryota"/>
</dbReference>
<dbReference type="FunCoup" id="B9TAD3">
    <property type="interactions" value="166"/>
</dbReference>
<dbReference type="AlphaFoldDB" id="B9TAD3"/>
<dbReference type="PANTHER" id="PTHR33356">
    <property type="entry name" value="TIP41-LIKE PROTEIN"/>
    <property type="match status" value="1"/>
</dbReference>
<dbReference type="PANTHER" id="PTHR33356:SF5">
    <property type="entry name" value="TIP41-LIKE PROTEIN"/>
    <property type="match status" value="1"/>
</dbReference>
<keyword evidence="3" id="KW-1185">Reference proteome</keyword>
<sequence length="282" mass="30666">MARSTLETCGNETTKEALLSGSPQSTLCGVVGNGYRSSQGSSRGGSPNGCSKVSSQPATWDLLHAAAGEVAKISMNQQEEGCYYGFNRGILGPPRKPSQVSVPLKSSNHQDFNLYNGNLQHSLSYQKLQASQFQQLRQQQMMKQQRNNVWAAGPQTKGLYQQQQQKQPVVHDSRGRNHGKPLGLCPSAWPPLQQAQQQDQGNFGMRAVFLGNTGAKRECAGTGVFLPRRVGAPTETRKKPACSTVLLPARVVQALNLNLDDISPQPQYQPPRFNGSFIADSS</sequence>
<dbReference type="STRING" id="3988.B9TAD3"/>
<name>B9TAD3_RICCO</name>
<evidence type="ECO:0000256" key="1">
    <source>
        <dbReference type="SAM" id="MobiDB-lite"/>
    </source>
</evidence>
<dbReference type="InParanoid" id="B9TAD3"/>
<dbReference type="EMBL" id="EQ975718">
    <property type="protein sequence ID" value="EEF27181.1"/>
    <property type="molecule type" value="Genomic_DNA"/>
</dbReference>